<comment type="similarity">
    <text evidence="1 10">Belongs to the folylpolyglutamate synthase family.</text>
</comment>
<comment type="caution">
    <text evidence="13">The sequence shown here is derived from an EMBL/GenBank/DDBJ whole genome shotgun (WGS) entry which is preliminary data.</text>
</comment>
<evidence type="ECO:0000313" key="14">
    <source>
        <dbReference type="Proteomes" id="UP001595387"/>
    </source>
</evidence>
<dbReference type="InterPro" id="IPR036615">
    <property type="entry name" value="Mur_ligase_C_dom_sf"/>
</dbReference>
<reference evidence="14" key="1">
    <citation type="journal article" date="2019" name="Int. J. Syst. Evol. Microbiol.">
        <title>The Global Catalogue of Microorganisms (GCM) 10K type strain sequencing project: providing services to taxonomists for standard genome sequencing and annotation.</title>
        <authorList>
            <consortium name="The Broad Institute Genomics Platform"/>
            <consortium name="The Broad Institute Genome Sequencing Center for Infectious Disease"/>
            <person name="Wu L."/>
            <person name="Ma J."/>
        </authorList>
    </citation>
    <scope>NUCLEOTIDE SEQUENCE [LARGE SCALE GENOMIC DNA]</scope>
    <source>
        <strain evidence="14">KCTC 13193</strain>
    </source>
</reference>
<comment type="catalytic activity">
    <reaction evidence="9">
        <text>(6S)-5,6,7,8-tetrahydrofolyl-(gamma-L-Glu)(n) + L-glutamate + ATP = (6S)-5,6,7,8-tetrahydrofolyl-(gamma-L-Glu)(n+1) + ADP + phosphate + H(+)</text>
        <dbReference type="Rhea" id="RHEA:10580"/>
        <dbReference type="Rhea" id="RHEA-COMP:14738"/>
        <dbReference type="Rhea" id="RHEA-COMP:14740"/>
        <dbReference type="ChEBI" id="CHEBI:15378"/>
        <dbReference type="ChEBI" id="CHEBI:29985"/>
        <dbReference type="ChEBI" id="CHEBI:30616"/>
        <dbReference type="ChEBI" id="CHEBI:43474"/>
        <dbReference type="ChEBI" id="CHEBI:141005"/>
        <dbReference type="ChEBI" id="CHEBI:456216"/>
        <dbReference type="EC" id="6.3.2.17"/>
    </reaction>
</comment>
<organism evidence="13 14">
    <name type="scientific">Virgibacillus sediminis</name>
    <dbReference type="NCBI Taxonomy" id="202260"/>
    <lineage>
        <taxon>Bacteria</taxon>
        <taxon>Bacillati</taxon>
        <taxon>Bacillota</taxon>
        <taxon>Bacilli</taxon>
        <taxon>Bacillales</taxon>
        <taxon>Bacillaceae</taxon>
        <taxon>Virgibacillus</taxon>
    </lineage>
</organism>
<evidence type="ECO:0000256" key="8">
    <source>
        <dbReference type="ARBA" id="ARBA00030592"/>
    </source>
</evidence>
<dbReference type="Gene3D" id="3.90.190.20">
    <property type="entry name" value="Mur ligase, C-terminal domain"/>
    <property type="match status" value="1"/>
</dbReference>
<dbReference type="EMBL" id="JBHRRZ010000015">
    <property type="protein sequence ID" value="MFC2948488.1"/>
    <property type="molecule type" value="Genomic_DNA"/>
</dbReference>
<dbReference type="PIRSF" id="PIRSF001563">
    <property type="entry name" value="Folylpolyglu_synth"/>
    <property type="match status" value="1"/>
</dbReference>
<proteinExistence type="inferred from homology"/>
<evidence type="ECO:0000256" key="10">
    <source>
        <dbReference type="PIRNR" id="PIRNR001563"/>
    </source>
</evidence>
<evidence type="ECO:0000256" key="9">
    <source>
        <dbReference type="ARBA" id="ARBA00047493"/>
    </source>
</evidence>
<keyword evidence="5 10" id="KW-0547">Nucleotide-binding</keyword>
<protein>
    <recommendedName>
        <fullName evidence="2">tetrahydrofolate synthase</fullName>
        <ecNumber evidence="2">6.3.2.17</ecNumber>
    </recommendedName>
    <alternativeName>
        <fullName evidence="8">Tetrahydrofolylpolyglutamate synthase</fullName>
    </alternativeName>
</protein>
<evidence type="ECO:0000256" key="1">
    <source>
        <dbReference type="ARBA" id="ARBA00008276"/>
    </source>
</evidence>
<dbReference type="PANTHER" id="PTHR11136">
    <property type="entry name" value="FOLYLPOLYGLUTAMATE SYNTHASE-RELATED"/>
    <property type="match status" value="1"/>
</dbReference>
<evidence type="ECO:0000256" key="4">
    <source>
        <dbReference type="ARBA" id="ARBA00022723"/>
    </source>
</evidence>
<dbReference type="PANTHER" id="PTHR11136:SF0">
    <property type="entry name" value="DIHYDROFOLATE SYNTHETASE-RELATED"/>
    <property type="match status" value="1"/>
</dbReference>
<dbReference type="InterPro" id="IPR004101">
    <property type="entry name" value="Mur_ligase_C"/>
</dbReference>
<sequence>MFKSFQEAEAFFEYRKSAGIKPGTGRIDILLRLLDSPQEKVKGIHVAGTNGKGSTVHFLEQALISNGYRTGVFTSPSLSGITGHMLVNGEQISRVTFLQLCNQVLPAIQQMDKTDNAPTEFEILTAIAFLYFSITTDIVLVEAGMGGREDTTNCFQPLVSIITNVAMDHMNFLGDKIEKIAWHKAGIIKPGIPAVIGKMPEEASLIIENETHVRKAETFMLGRNFSVTHHAGTTVIKLHNFTGFGERSFTVQLRMKGRHQEINASLALVTLALIMGKGQNIDMDRSVRAIEQAQLPGRFELVKGEPPIIIDGAHNPAGMESFLQTVKDHYKDRETHLIFAAFQDKDTSTMLRQAVGQFDSITVTSFEHPRAASADELDKMAGGLPVSVVDSWQDVLSQKRSQENACYFIAGSLHFIAEVRKFFLG</sequence>
<dbReference type="SUPFAM" id="SSF53623">
    <property type="entry name" value="MurD-like peptide ligases, catalytic domain"/>
    <property type="match status" value="1"/>
</dbReference>
<keyword evidence="3 10" id="KW-0436">Ligase</keyword>
<evidence type="ECO:0000256" key="2">
    <source>
        <dbReference type="ARBA" id="ARBA00013025"/>
    </source>
</evidence>
<dbReference type="Gene3D" id="3.40.1190.10">
    <property type="entry name" value="Mur-like, catalytic domain"/>
    <property type="match status" value="1"/>
</dbReference>
<feature type="domain" description="Mur ligase central" evidence="12">
    <location>
        <begin position="46"/>
        <end position="270"/>
    </location>
</feature>
<evidence type="ECO:0000313" key="13">
    <source>
        <dbReference type="EMBL" id="MFC2948488.1"/>
    </source>
</evidence>
<keyword evidence="7" id="KW-0460">Magnesium</keyword>
<evidence type="ECO:0000259" key="11">
    <source>
        <dbReference type="Pfam" id="PF02875"/>
    </source>
</evidence>
<dbReference type="Proteomes" id="UP001595387">
    <property type="component" value="Unassembled WGS sequence"/>
</dbReference>
<keyword evidence="6 10" id="KW-0067">ATP-binding</keyword>
<dbReference type="NCBIfam" id="TIGR01499">
    <property type="entry name" value="folC"/>
    <property type="match status" value="1"/>
</dbReference>
<dbReference type="RefSeq" id="WP_390305532.1">
    <property type="nucleotide sequence ID" value="NZ_JBHRRZ010000015.1"/>
</dbReference>
<dbReference type="InterPro" id="IPR001645">
    <property type="entry name" value="Folylpolyglutamate_synth"/>
</dbReference>
<evidence type="ECO:0000256" key="6">
    <source>
        <dbReference type="ARBA" id="ARBA00022840"/>
    </source>
</evidence>
<dbReference type="Pfam" id="PF02875">
    <property type="entry name" value="Mur_ligase_C"/>
    <property type="match status" value="1"/>
</dbReference>
<keyword evidence="14" id="KW-1185">Reference proteome</keyword>
<accession>A0ABV7A6J8</accession>
<feature type="domain" description="Mur ligase C-terminal" evidence="11">
    <location>
        <begin position="297"/>
        <end position="412"/>
    </location>
</feature>
<name>A0ABV7A6J8_9BACI</name>
<dbReference type="GO" id="GO:0016874">
    <property type="term" value="F:ligase activity"/>
    <property type="evidence" value="ECO:0007669"/>
    <property type="project" value="UniProtKB-KW"/>
</dbReference>
<evidence type="ECO:0000256" key="5">
    <source>
        <dbReference type="ARBA" id="ARBA00022741"/>
    </source>
</evidence>
<dbReference type="SUPFAM" id="SSF53244">
    <property type="entry name" value="MurD-like peptide ligases, peptide-binding domain"/>
    <property type="match status" value="1"/>
</dbReference>
<keyword evidence="4" id="KW-0479">Metal-binding</keyword>
<evidence type="ECO:0000256" key="3">
    <source>
        <dbReference type="ARBA" id="ARBA00022598"/>
    </source>
</evidence>
<dbReference type="InterPro" id="IPR036565">
    <property type="entry name" value="Mur-like_cat_sf"/>
</dbReference>
<dbReference type="EC" id="6.3.2.17" evidence="2"/>
<dbReference type="Pfam" id="PF08245">
    <property type="entry name" value="Mur_ligase_M"/>
    <property type="match status" value="1"/>
</dbReference>
<gene>
    <name evidence="13" type="ORF">ACFODW_09065</name>
</gene>
<evidence type="ECO:0000259" key="12">
    <source>
        <dbReference type="Pfam" id="PF08245"/>
    </source>
</evidence>
<dbReference type="InterPro" id="IPR013221">
    <property type="entry name" value="Mur_ligase_cen"/>
</dbReference>
<evidence type="ECO:0000256" key="7">
    <source>
        <dbReference type="ARBA" id="ARBA00022842"/>
    </source>
</evidence>